<dbReference type="Proteomes" id="UP000193642">
    <property type="component" value="Unassembled WGS sequence"/>
</dbReference>
<evidence type="ECO:0000256" key="3">
    <source>
        <dbReference type="ARBA" id="ARBA00025724"/>
    </source>
</evidence>
<keyword evidence="6" id="KW-1185">Reference proteome</keyword>
<feature type="domain" description="RNA polymerase Rpb4/RPC9 core" evidence="4">
    <location>
        <begin position="21"/>
        <end position="141"/>
    </location>
</feature>
<dbReference type="GO" id="GO:0003899">
    <property type="term" value="F:DNA-directed RNA polymerase activity"/>
    <property type="evidence" value="ECO:0007669"/>
    <property type="project" value="EnsemblFungi"/>
</dbReference>
<dbReference type="Pfam" id="PF03874">
    <property type="entry name" value="RNA_pol_Rpb4"/>
    <property type="match status" value="1"/>
</dbReference>
<dbReference type="SMART" id="SM00657">
    <property type="entry name" value="RPOL4c"/>
    <property type="match status" value="1"/>
</dbReference>
<dbReference type="SUPFAM" id="SSF47819">
    <property type="entry name" value="HRDC-like"/>
    <property type="match status" value="1"/>
</dbReference>
<evidence type="ECO:0000313" key="6">
    <source>
        <dbReference type="Proteomes" id="UP000193642"/>
    </source>
</evidence>
<dbReference type="Gene3D" id="1.20.1250.40">
    <property type="match status" value="1"/>
</dbReference>
<reference evidence="5 6" key="1">
    <citation type="submission" date="2016-07" db="EMBL/GenBank/DDBJ databases">
        <title>Pervasive Adenine N6-methylation of Active Genes in Fungi.</title>
        <authorList>
            <consortium name="DOE Joint Genome Institute"/>
            <person name="Mondo S.J."/>
            <person name="Dannebaum R.O."/>
            <person name="Kuo R.C."/>
            <person name="Labutti K."/>
            <person name="Haridas S."/>
            <person name="Kuo A."/>
            <person name="Salamov A."/>
            <person name="Ahrendt S.R."/>
            <person name="Lipzen A."/>
            <person name="Sullivan W."/>
            <person name="Andreopoulos W.B."/>
            <person name="Clum A."/>
            <person name="Lindquist E."/>
            <person name="Daum C."/>
            <person name="Ramamoorthy G.K."/>
            <person name="Gryganskyi A."/>
            <person name="Culley D."/>
            <person name="Magnuson J.K."/>
            <person name="James T.Y."/>
            <person name="O'Malley M.A."/>
            <person name="Stajich J.E."/>
            <person name="Spatafora J.W."/>
            <person name="Visel A."/>
            <person name="Grigoriev I.V."/>
        </authorList>
    </citation>
    <scope>NUCLEOTIDE SEQUENCE [LARGE SCALE GENOMIC DNA]</scope>
    <source>
        <strain evidence="5 6">JEL800</strain>
    </source>
</reference>
<comment type="subcellular location">
    <subcellularLocation>
        <location evidence="1">Nucleus</location>
    </subcellularLocation>
</comment>
<evidence type="ECO:0000256" key="2">
    <source>
        <dbReference type="ARBA" id="ARBA00023242"/>
    </source>
</evidence>
<evidence type="ECO:0000259" key="4">
    <source>
        <dbReference type="SMART" id="SM00657"/>
    </source>
</evidence>
<dbReference type="PANTHER" id="PTHR21297">
    <property type="entry name" value="DNA-DIRECTED RNA POLYMERASE II"/>
    <property type="match status" value="1"/>
</dbReference>
<dbReference type="InterPro" id="IPR006590">
    <property type="entry name" value="RNA_pol_Rpb4/RPC9_core"/>
</dbReference>
<dbReference type="InterPro" id="IPR045222">
    <property type="entry name" value="Rpb4-like"/>
</dbReference>
<dbReference type="InterPro" id="IPR038324">
    <property type="entry name" value="Rpb4/RPC9_sf"/>
</dbReference>
<dbReference type="AlphaFoldDB" id="A0A1Y2C4C7"/>
<evidence type="ECO:0000256" key="1">
    <source>
        <dbReference type="ARBA" id="ARBA00004123"/>
    </source>
</evidence>
<protein>
    <submittedName>
        <fullName evidence="5">RNA polymerase II</fullName>
    </submittedName>
</protein>
<keyword evidence="2" id="KW-0539">Nucleus</keyword>
<evidence type="ECO:0000313" key="5">
    <source>
        <dbReference type="EMBL" id="ORY41879.1"/>
    </source>
</evidence>
<name>A0A1Y2C4C7_9FUNG</name>
<dbReference type="InterPro" id="IPR005574">
    <property type="entry name" value="Rpb4/RPC9"/>
</dbReference>
<accession>A0A1Y2C4C7</accession>
<dbReference type="InterPro" id="IPR010997">
    <property type="entry name" value="HRDC-like_sf"/>
</dbReference>
<gene>
    <name evidence="5" type="ORF">BCR33DRAFT_698866</name>
</gene>
<sequence length="145" mass="16731">MNRNRNQKIDEEDATENKFGKEFQEAQALLIAEVKVLLDASEQRRMMGEEPSVAATDIKRKTIEYCNRFGRFSDKQSIKEVRQLFPLDQFSQFEAAQLVNLGCESSEEAKILIPSLAKREELDDNHLQDLLDQMTNLRKFQAGGY</sequence>
<organism evidence="5 6">
    <name type="scientific">Rhizoclosmatium globosum</name>
    <dbReference type="NCBI Taxonomy" id="329046"/>
    <lineage>
        <taxon>Eukaryota</taxon>
        <taxon>Fungi</taxon>
        <taxon>Fungi incertae sedis</taxon>
        <taxon>Chytridiomycota</taxon>
        <taxon>Chytridiomycota incertae sedis</taxon>
        <taxon>Chytridiomycetes</taxon>
        <taxon>Chytridiales</taxon>
        <taxon>Chytriomycetaceae</taxon>
        <taxon>Rhizoclosmatium</taxon>
    </lineage>
</organism>
<dbReference type="EMBL" id="MCGO01000030">
    <property type="protein sequence ID" value="ORY41879.1"/>
    <property type="molecule type" value="Genomic_DNA"/>
</dbReference>
<dbReference type="GO" id="GO:0006352">
    <property type="term" value="P:DNA-templated transcription initiation"/>
    <property type="evidence" value="ECO:0007669"/>
    <property type="project" value="InterPro"/>
</dbReference>
<dbReference type="GO" id="GO:0005665">
    <property type="term" value="C:RNA polymerase II, core complex"/>
    <property type="evidence" value="ECO:0007669"/>
    <property type="project" value="EnsemblFungi"/>
</dbReference>
<dbReference type="GO" id="GO:0000166">
    <property type="term" value="F:nucleotide binding"/>
    <property type="evidence" value="ECO:0007669"/>
    <property type="project" value="InterPro"/>
</dbReference>
<comment type="caution">
    <text evidence="5">The sequence shown here is derived from an EMBL/GenBank/DDBJ whole genome shotgun (WGS) entry which is preliminary data.</text>
</comment>
<dbReference type="GO" id="GO:0006366">
    <property type="term" value="P:transcription by RNA polymerase II"/>
    <property type="evidence" value="ECO:0007669"/>
    <property type="project" value="EnsemblFungi"/>
</dbReference>
<comment type="similarity">
    <text evidence="3">Belongs to the eukaryotic RPB4 RNA polymerase subunit family.</text>
</comment>
<dbReference type="STRING" id="329046.A0A1Y2C4C7"/>
<dbReference type="OrthoDB" id="2186918at2759"/>
<proteinExistence type="inferred from homology"/>